<organism evidence="1 2">
    <name type="scientific">Vibrio mimicus</name>
    <dbReference type="NCBI Taxonomy" id="674"/>
    <lineage>
        <taxon>Bacteria</taxon>
        <taxon>Pseudomonadati</taxon>
        <taxon>Pseudomonadota</taxon>
        <taxon>Gammaproteobacteria</taxon>
        <taxon>Vibrionales</taxon>
        <taxon>Vibrionaceae</taxon>
        <taxon>Vibrio</taxon>
    </lineage>
</organism>
<gene>
    <name evidence="1" type="ORF">AL544_015430</name>
</gene>
<sequence length="42" mass="4942">MILSLYHSFRRIKQHFSGRKARSHVNALSHITNEGREIHVIT</sequence>
<dbReference type="AlphaFoldDB" id="A0A2J9V0P7"/>
<proteinExistence type="predicted"/>
<protein>
    <submittedName>
        <fullName evidence="1">C4-dicarboxylate ABC transporter substrate-binding protein</fullName>
    </submittedName>
</protein>
<dbReference type="KEGG" id="vmi:AL543_21620"/>
<reference evidence="1" key="1">
    <citation type="submission" date="2017-12" db="EMBL/GenBank/DDBJ databases">
        <title>FDA dAtabase for Regulatory Grade micrObial Sequences (FDA-ARGOS): Supporting development and validation of Infectious Disease Dx tests.</title>
        <authorList>
            <person name="Hoffmann M."/>
            <person name="Allard M."/>
            <person name="Evans P."/>
            <person name="Brown E."/>
            <person name="Tallon L.J."/>
            <person name="Sadzewicz L."/>
            <person name="Sengamalay N."/>
            <person name="Ott S."/>
            <person name="Godinez A."/>
            <person name="Nagaraj S."/>
            <person name="Vavikolanu K."/>
            <person name="Aluvathingal J."/>
            <person name="Nadendla S."/>
            <person name="Hobson J."/>
            <person name="Sichtig H."/>
        </authorList>
    </citation>
    <scope>NUCLEOTIDE SEQUENCE [LARGE SCALE GENOMIC DNA]</scope>
    <source>
        <strain evidence="1">FDAARGOS_113</strain>
    </source>
</reference>
<accession>A0A2J9V0P7</accession>
<evidence type="ECO:0000313" key="2">
    <source>
        <dbReference type="Proteomes" id="UP000053748"/>
    </source>
</evidence>
<evidence type="ECO:0000313" key="1">
    <source>
        <dbReference type="EMBL" id="PNM57342.1"/>
    </source>
</evidence>
<name>A0A2J9V0P7_VIBMI</name>
<keyword evidence="2" id="KW-1185">Reference proteome</keyword>
<comment type="caution">
    <text evidence="1">The sequence shown here is derived from an EMBL/GenBank/DDBJ whole genome shotgun (WGS) entry which is preliminary data.</text>
</comment>
<dbReference type="Proteomes" id="UP000053748">
    <property type="component" value="Unassembled WGS sequence"/>
</dbReference>
<dbReference type="EMBL" id="LOSJ02000002">
    <property type="protein sequence ID" value="PNM57342.1"/>
    <property type="molecule type" value="Genomic_DNA"/>
</dbReference>